<dbReference type="GO" id="GO:0006406">
    <property type="term" value="P:mRNA export from nucleus"/>
    <property type="evidence" value="ECO:0007669"/>
    <property type="project" value="TreeGrafter"/>
</dbReference>
<feature type="domain" description="SAC3/GANP/THP3 conserved" evidence="2">
    <location>
        <begin position="65"/>
        <end position="371"/>
    </location>
</feature>
<dbReference type="InterPro" id="IPR005062">
    <property type="entry name" value="SAC3/GANP/THP3_conserved"/>
</dbReference>
<dbReference type="RefSeq" id="XP_017992177.1">
    <property type="nucleotide sequence ID" value="XM_018135194.1"/>
</dbReference>
<protein>
    <submittedName>
        <fullName evidence="3">Nuclear export factor sac3</fullName>
    </submittedName>
</protein>
<evidence type="ECO:0000313" key="3">
    <source>
        <dbReference type="EMBL" id="KOS14545.1"/>
    </source>
</evidence>
<evidence type="ECO:0000256" key="1">
    <source>
        <dbReference type="SAM" id="MobiDB-lite"/>
    </source>
</evidence>
<feature type="region of interest" description="Disordered" evidence="1">
    <location>
        <begin position="1007"/>
        <end position="1052"/>
    </location>
</feature>
<evidence type="ECO:0000313" key="4">
    <source>
        <dbReference type="Proteomes" id="UP000037751"/>
    </source>
</evidence>
<feature type="compositionally biased region" description="Low complexity" evidence="1">
    <location>
        <begin position="498"/>
        <end position="512"/>
    </location>
</feature>
<dbReference type="GO" id="GO:0005737">
    <property type="term" value="C:cytoplasm"/>
    <property type="evidence" value="ECO:0007669"/>
    <property type="project" value="TreeGrafter"/>
</dbReference>
<dbReference type="InterPro" id="IPR045107">
    <property type="entry name" value="SAC3/GANP/THP3"/>
</dbReference>
<dbReference type="Pfam" id="PF03399">
    <property type="entry name" value="SAC3_GANP"/>
    <property type="match status" value="1"/>
</dbReference>
<feature type="compositionally biased region" description="Pro residues" evidence="1">
    <location>
        <begin position="1015"/>
        <end position="1026"/>
    </location>
</feature>
<gene>
    <name evidence="3" type="ORF">Malapachy_0679</name>
</gene>
<keyword evidence="4" id="KW-1185">Reference proteome</keyword>
<dbReference type="PANTHER" id="PTHR12436:SF3">
    <property type="entry name" value="GERMINAL-CENTER ASSOCIATED NUCLEAR PROTEIN"/>
    <property type="match status" value="1"/>
</dbReference>
<feature type="compositionally biased region" description="Low complexity" evidence="1">
    <location>
        <begin position="424"/>
        <end position="443"/>
    </location>
</feature>
<dbReference type="PANTHER" id="PTHR12436">
    <property type="entry name" value="80 KDA MCM3-ASSOCIATED PROTEIN"/>
    <property type="match status" value="1"/>
</dbReference>
<dbReference type="Gene3D" id="1.25.40.990">
    <property type="match status" value="1"/>
</dbReference>
<sequence length="1073" mass="119307">MNGANDERLERFRPREDTTAARLAELKVEYAHKREAYIASGVLPDPAKPGLLEDATKLVGTCMEMCPEHERLEREIQKELDKLELIPGTTHADPKAAVKIYRRPAAGRELPLPEEVRPPAVLQTTLDYLLHTLLPADPRDPQFAVVQPFLWNRTRAIRQDFIVQSDRGAIAIACHERIARYHILCLHWKGGVDAEAWSEQQELEQLRKTLRSLIEYYDDQRLLGHTYPNEPEFRAYNLLLHIRDPESLREVELLPTPVFTAAPLQWALQLQTLVQRSNLLEKRGQPRNTEATPNFFTRFFKIVARPEVSYLTACLAENLFPSVRIGAIKALARAYMPQHNGLPLSYVTTILGMDDDAETIEFLRLVHVDVDEQDGVAKINKLVVLDEDKSFVSPFSQTLVEVKRGTATCQDIVDGKTLQPPKPTVTTSLPPVMPSTTPTPTTTKRAKTPSPPAKPFTFTPAKAPAAKTPAVMPPPTTPAFAWPAPPSASQPKPPPATPSFTKTKPPADVVPSTPAPPPKPKPKPRLPRTQLTTSLTQQLCDAALDDMVHHVGQQALESEAKHRRRVRRASLLASMASRLTSRLLAEPVAANVRHASMDALAQVQFTRHIFRATMKHWQAILAKQRDRKVQAERLEDLRTRLPHLHVSRSRRSSDATGRAPRWSDDERVDAFVHAQEASTRLWERGTWADSMVDRVAWLCHETMQSPPTFTIAVYVSKDGPAAGARWLRHKMGLSADEVLHPLAHGTQVRIVDGVRAPAMAQEAQLVVCDAMATVPTPSVPTPLLAVAWAEAQAQTFMQTHNKVWMPCKVVTLHEPTVNVDQVLREALLDVLPTLHVGMDRTPGLRTAIQPLWHMWSDLADAFDTLLARAHTPAIAADAFALLTSLANLLLRMALAAEAEPDDSTTHIALCIPKTAHSTTIPDTLVSLALHQLQSMAWGDPEAVSLLKAHTLEWAHQGTFHLNTYMQAILRMAFAYIGDAQSDAHVPSEDLEQFRSLGNQALRELASRVDNDRPKGPAPALPSPIPTTPRKRASIAPSHASKRIRDEDDKDAPRARLRGLLARSASLLLHEPRE</sequence>
<organism evidence="3 4">
    <name type="scientific">Malassezia pachydermatis</name>
    <dbReference type="NCBI Taxonomy" id="77020"/>
    <lineage>
        <taxon>Eukaryota</taxon>
        <taxon>Fungi</taxon>
        <taxon>Dikarya</taxon>
        <taxon>Basidiomycota</taxon>
        <taxon>Ustilaginomycotina</taxon>
        <taxon>Malasseziomycetes</taxon>
        <taxon>Malasseziales</taxon>
        <taxon>Malasseziaceae</taxon>
        <taxon>Malassezia</taxon>
    </lineage>
</organism>
<dbReference type="STRING" id="77020.A0A0N0RSB5"/>
<feature type="compositionally biased region" description="Low complexity" evidence="1">
    <location>
        <begin position="455"/>
        <end position="470"/>
    </location>
</feature>
<reference evidence="3 4" key="1">
    <citation type="submission" date="2015-07" db="EMBL/GenBank/DDBJ databases">
        <title>Draft Genome Sequence of Malassezia furfur CBS1878 and Malassezia pachydermatis CBS1879.</title>
        <authorList>
            <person name="Triana S."/>
            <person name="Ohm R."/>
            <person name="Gonzalez A."/>
            <person name="DeCock H."/>
            <person name="Restrepo S."/>
            <person name="Celis A."/>
        </authorList>
    </citation>
    <scope>NUCLEOTIDE SEQUENCE [LARGE SCALE GENOMIC DNA]</scope>
    <source>
        <strain evidence="3 4">CBS 1879</strain>
    </source>
</reference>
<feature type="region of interest" description="Disordered" evidence="1">
    <location>
        <begin position="413"/>
        <end position="530"/>
    </location>
</feature>
<name>A0A0N0RSB5_9BASI</name>
<dbReference type="EMBL" id="LGAV01000003">
    <property type="protein sequence ID" value="KOS14545.1"/>
    <property type="molecule type" value="Genomic_DNA"/>
</dbReference>
<feature type="compositionally biased region" description="Basic and acidic residues" evidence="1">
    <location>
        <begin position="1042"/>
        <end position="1052"/>
    </location>
</feature>
<proteinExistence type="predicted"/>
<dbReference type="GO" id="GO:0070390">
    <property type="term" value="C:transcription export complex 2"/>
    <property type="evidence" value="ECO:0007669"/>
    <property type="project" value="TreeGrafter"/>
</dbReference>
<dbReference type="OrthoDB" id="264795at2759"/>
<dbReference type="Proteomes" id="UP000037751">
    <property type="component" value="Unassembled WGS sequence"/>
</dbReference>
<feature type="compositionally biased region" description="Pro residues" evidence="1">
    <location>
        <begin position="471"/>
        <end position="497"/>
    </location>
</feature>
<dbReference type="AlphaFoldDB" id="A0A0N0RSB5"/>
<comment type="caution">
    <text evidence="3">The sequence shown here is derived from an EMBL/GenBank/DDBJ whole genome shotgun (WGS) entry which is preliminary data.</text>
</comment>
<accession>A0A0N0RSB5</accession>
<dbReference type="GeneID" id="28727069"/>
<dbReference type="VEuPathDB" id="FungiDB:Malapachy_0679"/>
<evidence type="ECO:0000259" key="2">
    <source>
        <dbReference type="Pfam" id="PF03399"/>
    </source>
</evidence>